<dbReference type="InterPro" id="IPR051784">
    <property type="entry name" value="Nod_factor_ABC_transporter"/>
</dbReference>
<keyword evidence="2 5" id="KW-0812">Transmembrane</keyword>
<reference evidence="7" key="1">
    <citation type="submission" date="2014-06" db="EMBL/GenBank/DDBJ databases">
        <title>Key roles for freshwater Actinobacteria revealed by deep metagenomic sequencing.</title>
        <authorList>
            <person name="Ghai R."/>
            <person name="Mizuno C.M."/>
            <person name="Picazo A."/>
            <person name="Camacho A."/>
            <person name="Rodriguez-Valera F."/>
        </authorList>
    </citation>
    <scope>NUCLEOTIDE SEQUENCE</scope>
</reference>
<dbReference type="GO" id="GO:0043190">
    <property type="term" value="C:ATP-binding cassette (ABC) transporter complex"/>
    <property type="evidence" value="ECO:0007669"/>
    <property type="project" value="InterPro"/>
</dbReference>
<feature type="transmembrane region" description="Helical" evidence="5">
    <location>
        <begin position="44"/>
        <end position="67"/>
    </location>
</feature>
<dbReference type="PANTHER" id="PTHR43229:SF2">
    <property type="entry name" value="NODULATION PROTEIN J"/>
    <property type="match status" value="1"/>
</dbReference>
<gene>
    <name evidence="7" type="ORF">GM51_15135</name>
</gene>
<sequence length="282" mass="30623">MSLKTSVKVTQEMAPRPRLGWLITDSIAVSRRHLLKITRVPESLFFSLIQPVMFVLLFAFVFGGAIDVGPGGAAGYREYLIPGILAQTVMFAVAGITVGITEDASKGIMDRFRSLPMRPGAVLTGHTLASLLQNILVITILSLTGLAVGWRINNGFADAALAFLMFAVFAYAITWVGAWIGLHMPNSEVAGTAGLAWIFPFTFASNIFTPVATMPTWLQPFVLWNPVSSLALAARQLFGNPTPLLGDSFPERYPVELAFGYAFLLLAIFAPLAVRAFKTRNK</sequence>
<dbReference type="InterPro" id="IPR000412">
    <property type="entry name" value="ABC_2_transport"/>
</dbReference>
<evidence type="ECO:0000259" key="6">
    <source>
        <dbReference type="PROSITE" id="PS51012"/>
    </source>
</evidence>
<keyword evidence="3 5" id="KW-1133">Transmembrane helix</keyword>
<evidence type="ECO:0000256" key="4">
    <source>
        <dbReference type="ARBA" id="ARBA00023136"/>
    </source>
</evidence>
<dbReference type="PROSITE" id="PS51012">
    <property type="entry name" value="ABC_TM2"/>
    <property type="match status" value="1"/>
</dbReference>
<feature type="transmembrane region" description="Helical" evidence="5">
    <location>
        <begin position="121"/>
        <end position="148"/>
    </location>
</feature>
<evidence type="ECO:0000256" key="3">
    <source>
        <dbReference type="ARBA" id="ARBA00022989"/>
    </source>
</evidence>
<feature type="transmembrane region" description="Helical" evidence="5">
    <location>
        <begin position="258"/>
        <end position="277"/>
    </location>
</feature>
<evidence type="ECO:0000313" key="7">
    <source>
        <dbReference type="EMBL" id="KGA15334.1"/>
    </source>
</evidence>
<feature type="transmembrane region" description="Helical" evidence="5">
    <location>
        <begin position="194"/>
        <end position="218"/>
    </location>
</feature>
<protein>
    <recommendedName>
        <fullName evidence="6">ABC transmembrane type-2 domain-containing protein</fullName>
    </recommendedName>
</protein>
<feature type="domain" description="ABC transmembrane type-2" evidence="6">
    <location>
        <begin position="42"/>
        <end position="280"/>
    </location>
</feature>
<feature type="transmembrane region" description="Helical" evidence="5">
    <location>
        <begin position="79"/>
        <end position="100"/>
    </location>
</feature>
<comment type="subcellular location">
    <subcellularLocation>
        <location evidence="1">Membrane</location>
        <topology evidence="1">Multi-pass membrane protein</topology>
    </subcellularLocation>
</comment>
<dbReference type="InterPro" id="IPR047817">
    <property type="entry name" value="ABC2_TM_bact-type"/>
</dbReference>
<accession>A0A094PZY8</accession>
<keyword evidence="4 5" id="KW-0472">Membrane</keyword>
<dbReference type="EMBL" id="JNSL01000117">
    <property type="protein sequence ID" value="KGA15334.1"/>
    <property type="molecule type" value="Genomic_DNA"/>
</dbReference>
<comment type="caution">
    <text evidence="7">The sequence shown here is derived from an EMBL/GenBank/DDBJ whole genome shotgun (WGS) entry which is preliminary data.</text>
</comment>
<evidence type="ECO:0000256" key="2">
    <source>
        <dbReference type="ARBA" id="ARBA00022692"/>
    </source>
</evidence>
<feature type="transmembrane region" description="Helical" evidence="5">
    <location>
        <begin position="160"/>
        <end position="182"/>
    </location>
</feature>
<dbReference type="GO" id="GO:0140359">
    <property type="term" value="F:ABC-type transporter activity"/>
    <property type="evidence" value="ECO:0007669"/>
    <property type="project" value="InterPro"/>
</dbReference>
<dbReference type="InterPro" id="IPR013525">
    <property type="entry name" value="ABC2_TM"/>
</dbReference>
<organism evidence="7">
    <name type="scientific">freshwater metagenome</name>
    <dbReference type="NCBI Taxonomy" id="449393"/>
    <lineage>
        <taxon>unclassified sequences</taxon>
        <taxon>metagenomes</taxon>
        <taxon>ecological metagenomes</taxon>
    </lineage>
</organism>
<dbReference type="PANTHER" id="PTHR43229">
    <property type="entry name" value="NODULATION PROTEIN J"/>
    <property type="match status" value="1"/>
</dbReference>
<evidence type="ECO:0000256" key="5">
    <source>
        <dbReference type="SAM" id="Phobius"/>
    </source>
</evidence>
<dbReference type="PIRSF" id="PIRSF006648">
    <property type="entry name" value="DrrB"/>
    <property type="match status" value="1"/>
</dbReference>
<dbReference type="Pfam" id="PF01061">
    <property type="entry name" value="ABC2_membrane"/>
    <property type="match status" value="1"/>
</dbReference>
<dbReference type="AlphaFoldDB" id="A0A094PZY8"/>
<name>A0A094PZY8_9ZZZZ</name>
<proteinExistence type="predicted"/>
<evidence type="ECO:0000256" key="1">
    <source>
        <dbReference type="ARBA" id="ARBA00004141"/>
    </source>
</evidence>